<name>A0A520KMU5_9CREN</name>
<evidence type="ECO:0000313" key="1">
    <source>
        <dbReference type="EMBL" id="RZN62158.1"/>
    </source>
</evidence>
<evidence type="ECO:0000313" key="2">
    <source>
        <dbReference type="Proteomes" id="UP000316217"/>
    </source>
</evidence>
<dbReference type="RefSeq" id="WP_125672246.1">
    <property type="nucleotide sequence ID" value="NZ_RCOS01000137.1"/>
</dbReference>
<dbReference type="EMBL" id="RXII01000053">
    <property type="protein sequence ID" value="RZN62158.1"/>
    <property type="molecule type" value="Genomic_DNA"/>
</dbReference>
<protein>
    <recommendedName>
        <fullName evidence="3">RCK N-terminal domain-containing protein</fullName>
    </recommendedName>
</protein>
<reference evidence="1 2" key="1">
    <citation type="journal article" date="2019" name="Nat. Microbiol.">
        <title>Wide diversity of methane and short-chain alkane metabolisms in uncultured archaea.</title>
        <authorList>
            <person name="Borrel G."/>
            <person name="Adam P.S."/>
            <person name="McKay L.J."/>
            <person name="Chen L.X."/>
            <person name="Sierra-Garcia I.N."/>
            <person name="Sieber C.M."/>
            <person name="Letourneur Q."/>
            <person name="Ghozlane A."/>
            <person name="Andersen G.L."/>
            <person name="Li W.J."/>
            <person name="Hallam S.J."/>
            <person name="Muyzer G."/>
            <person name="de Oliveira V.M."/>
            <person name="Inskeep W.P."/>
            <person name="Banfield J.F."/>
            <person name="Gribaldo S."/>
        </authorList>
    </citation>
    <scope>NUCLEOTIDE SEQUENCE [LARGE SCALE GENOMIC DNA]</scope>
    <source>
        <strain evidence="1">NM4</strain>
    </source>
</reference>
<accession>A0A520KMU5</accession>
<gene>
    <name evidence="1" type="ORF">EF810_03430</name>
</gene>
<proteinExistence type="predicted"/>
<sequence length="238" mass="26526">MKSITQCFNMILILGGGRYGTIALRKLSGRSERVIVVDADPMCEASKYVERVTLNYEIPQKSSLLVLGDGISFLIYVLERKVIPDFVIFTVPRNVVASFLASQINTLGRRVEFDVPSMLAAAERIPDRYLVAKDMRYAVIVASYAKNHICMNGCMQPDVCPISGEKHERTMVEILRDAVKGDYVRIFESKLLDKGVGGVSGAELFEFYRNIKNIEHGTHLAVGTACKCHGIVNFMKVI</sequence>
<comment type="caution">
    <text evidence="1">The sequence shown here is derived from an EMBL/GenBank/DDBJ whole genome shotgun (WGS) entry which is preliminary data.</text>
</comment>
<dbReference type="Proteomes" id="UP000316217">
    <property type="component" value="Unassembled WGS sequence"/>
</dbReference>
<dbReference type="AlphaFoldDB" id="A0A520KMU5"/>
<dbReference type="OrthoDB" id="137061at2157"/>
<organism evidence="1 2">
    <name type="scientific">Candidatus Methanodesulfokora washburnensis</name>
    <dbReference type="NCBI Taxonomy" id="2478471"/>
    <lineage>
        <taxon>Archaea</taxon>
        <taxon>Thermoproteota</taxon>
        <taxon>Candidatus Korarchaeia</taxon>
        <taxon>Candidatus Korarchaeia incertae sedis</taxon>
        <taxon>Candidatus Methanodesulfokora</taxon>
    </lineage>
</organism>
<evidence type="ECO:0008006" key="3">
    <source>
        <dbReference type="Google" id="ProtNLM"/>
    </source>
</evidence>